<dbReference type="InterPro" id="IPR031660">
    <property type="entry name" value="TOPRIM_C"/>
</dbReference>
<dbReference type="InterPro" id="IPR013759">
    <property type="entry name" value="Topo_IIA_B_C"/>
</dbReference>
<dbReference type="Pfam" id="PF00521">
    <property type="entry name" value="DNA_topoisoIV"/>
    <property type="match status" value="1"/>
</dbReference>
<dbReference type="InterPro" id="IPR001154">
    <property type="entry name" value="TopoII_euk"/>
</dbReference>
<dbReference type="GO" id="GO:0000819">
    <property type="term" value="P:sister chromatid segregation"/>
    <property type="evidence" value="ECO:0007669"/>
    <property type="project" value="TreeGrafter"/>
</dbReference>
<dbReference type="SUPFAM" id="SSF56719">
    <property type="entry name" value="Type II DNA topoisomerase"/>
    <property type="match status" value="1"/>
</dbReference>
<dbReference type="InterPro" id="IPR013760">
    <property type="entry name" value="Topo_IIA-like_dom_sf"/>
</dbReference>
<evidence type="ECO:0000313" key="11">
    <source>
        <dbReference type="EMBL" id="CAE8592516.1"/>
    </source>
</evidence>
<keyword evidence="4" id="KW-0547">Nucleotide-binding</keyword>
<comment type="caution">
    <text evidence="9">Lacks conserved residue(s) required for the propagation of feature annotation.</text>
</comment>
<evidence type="ECO:0000256" key="6">
    <source>
        <dbReference type="ARBA" id="ARBA00023029"/>
    </source>
</evidence>
<comment type="cofactor">
    <cofactor evidence="2">
        <name>Mg(2+)</name>
        <dbReference type="ChEBI" id="CHEBI:18420"/>
    </cofactor>
</comment>
<evidence type="ECO:0000256" key="2">
    <source>
        <dbReference type="ARBA" id="ARBA00001946"/>
    </source>
</evidence>
<evidence type="ECO:0000313" key="12">
    <source>
        <dbReference type="Proteomes" id="UP000654075"/>
    </source>
</evidence>
<dbReference type="GO" id="GO:0006265">
    <property type="term" value="P:DNA topological change"/>
    <property type="evidence" value="ECO:0007669"/>
    <property type="project" value="InterPro"/>
</dbReference>
<dbReference type="GO" id="GO:0003918">
    <property type="term" value="F:DNA topoisomerase type II (double strand cut, ATP-hydrolyzing) activity"/>
    <property type="evidence" value="ECO:0007669"/>
    <property type="project" value="UniProtKB-EC"/>
</dbReference>
<dbReference type="InterPro" id="IPR013758">
    <property type="entry name" value="Topo_IIA_A/C_ab"/>
</dbReference>
<evidence type="ECO:0000256" key="5">
    <source>
        <dbReference type="ARBA" id="ARBA00022840"/>
    </source>
</evidence>
<dbReference type="PANTHER" id="PTHR10169">
    <property type="entry name" value="DNA TOPOISOMERASE/GYRASE"/>
    <property type="match status" value="1"/>
</dbReference>
<keyword evidence="6" id="KW-0799">Topoisomerase</keyword>
<accession>A0A813E3I8</accession>
<dbReference type="GO" id="GO:0005524">
    <property type="term" value="F:ATP binding"/>
    <property type="evidence" value="ECO:0007669"/>
    <property type="project" value="UniProtKB-KW"/>
</dbReference>
<protein>
    <recommendedName>
        <fullName evidence="3">DNA topoisomerase (ATP-hydrolyzing)</fullName>
        <ecNumber evidence="3">5.6.2.2</ecNumber>
    </recommendedName>
</protein>
<dbReference type="InterPro" id="IPR050634">
    <property type="entry name" value="DNA_Topoisomerase_II"/>
</dbReference>
<comment type="caution">
    <text evidence="11">The sequence shown here is derived from an EMBL/GenBank/DDBJ whole genome shotgun (WGS) entry which is preliminary data.</text>
</comment>
<dbReference type="GO" id="GO:0003677">
    <property type="term" value="F:DNA binding"/>
    <property type="evidence" value="ECO:0007669"/>
    <property type="project" value="UniProtKB-UniRule"/>
</dbReference>
<sequence>EWKLKNKGTHGWHIKYYKGLGTSTSAEAKEYFTAIEKHKLDFTWKSKKDGELVDMAFNKARADDRKVWMNNYADGTCVDHSQADLSYEDFVNKELVQYARYDVMRSVPCVMDGLKPTQRKILYGCFKRNLRSDVKVAQLVGYVAEHSAYHHGETSLSGAIIGMAQDFVGSNNINLLVPSGQFGTRMSG</sequence>
<dbReference type="AlphaFoldDB" id="A0A813E3I8"/>
<comment type="catalytic activity">
    <reaction evidence="1">
        <text>ATP-dependent breakage, passage and rejoining of double-stranded DNA.</text>
        <dbReference type="EC" id="5.6.2.2"/>
    </reaction>
</comment>
<keyword evidence="5" id="KW-0067">ATP-binding</keyword>
<feature type="non-terminal residue" evidence="11">
    <location>
        <position position="188"/>
    </location>
</feature>
<dbReference type="Pfam" id="PF16898">
    <property type="entry name" value="TOPRIM_C"/>
    <property type="match status" value="1"/>
</dbReference>
<evidence type="ECO:0000259" key="10">
    <source>
        <dbReference type="PROSITE" id="PS52040"/>
    </source>
</evidence>
<dbReference type="PRINTS" id="PR01158">
    <property type="entry name" value="TOPISMRASEII"/>
</dbReference>
<evidence type="ECO:0000256" key="3">
    <source>
        <dbReference type="ARBA" id="ARBA00012895"/>
    </source>
</evidence>
<gene>
    <name evidence="11" type="ORF">PGLA1383_LOCUS11169</name>
</gene>
<dbReference type="InterPro" id="IPR002205">
    <property type="entry name" value="Topo_IIA_dom_A"/>
</dbReference>
<dbReference type="GO" id="GO:0000712">
    <property type="term" value="P:resolution of meiotic recombination intermediates"/>
    <property type="evidence" value="ECO:0007669"/>
    <property type="project" value="TreeGrafter"/>
</dbReference>
<dbReference type="OrthoDB" id="276498at2759"/>
<evidence type="ECO:0000256" key="1">
    <source>
        <dbReference type="ARBA" id="ARBA00000185"/>
    </source>
</evidence>
<name>A0A813E3I8_POLGL</name>
<dbReference type="EC" id="5.6.2.2" evidence="3"/>
<evidence type="ECO:0000256" key="9">
    <source>
        <dbReference type="PROSITE-ProRule" id="PRU01384"/>
    </source>
</evidence>
<dbReference type="Gene3D" id="3.40.50.670">
    <property type="match status" value="1"/>
</dbReference>
<evidence type="ECO:0000256" key="7">
    <source>
        <dbReference type="ARBA" id="ARBA00023125"/>
    </source>
</evidence>
<evidence type="ECO:0000256" key="4">
    <source>
        <dbReference type="ARBA" id="ARBA00022741"/>
    </source>
</evidence>
<organism evidence="11 12">
    <name type="scientific">Polarella glacialis</name>
    <name type="common">Dinoflagellate</name>
    <dbReference type="NCBI Taxonomy" id="89957"/>
    <lineage>
        <taxon>Eukaryota</taxon>
        <taxon>Sar</taxon>
        <taxon>Alveolata</taxon>
        <taxon>Dinophyceae</taxon>
        <taxon>Suessiales</taxon>
        <taxon>Suessiaceae</taxon>
        <taxon>Polarella</taxon>
    </lineage>
</organism>
<keyword evidence="8" id="KW-0413">Isomerase</keyword>
<keyword evidence="12" id="KW-1185">Reference proteome</keyword>
<reference evidence="11" key="1">
    <citation type="submission" date="2021-02" db="EMBL/GenBank/DDBJ databases">
        <authorList>
            <person name="Dougan E. K."/>
            <person name="Rhodes N."/>
            <person name="Thang M."/>
            <person name="Chan C."/>
        </authorList>
    </citation>
    <scope>NUCLEOTIDE SEQUENCE</scope>
</reference>
<dbReference type="PROSITE" id="PS52040">
    <property type="entry name" value="TOPO_IIA"/>
    <property type="match status" value="1"/>
</dbReference>
<proteinExistence type="predicted"/>
<dbReference type="PANTHER" id="PTHR10169:SF38">
    <property type="entry name" value="DNA TOPOISOMERASE 2"/>
    <property type="match status" value="1"/>
</dbReference>
<keyword evidence="7 9" id="KW-0238">DNA-binding</keyword>
<dbReference type="EMBL" id="CAJNNV010005718">
    <property type="protein sequence ID" value="CAE8592516.1"/>
    <property type="molecule type" value="Genomic_DNA"/>
</dbReference>
<dbReference type="Gene3D" id="3.90.199.10">
    <property type="entry name" value="Topoisomerase II, domain 5"/>
    <property type="match status" value="1"/>
</dbReference>
<dbReference type="Gene3D" id="3.30.1490.30">
    <property type="match status" value="1"/>
</dbReference>
<feature type="domain" description="Topo IIA-type catalytic" evidence="10">
    <location>
        <begin position="107"/>
        <end position="188"/>
    </location>
</feature>
<evidence type="ECO:0000256" key="8">
    <source>
        <dbReference type="ARBA" id="ARBA00023235"/>
    </source>
</evidence>
<feature type="non-terminal residue" evidence="11">
    <location>
        <position position="1"/>
    </location>
</feature>
<dbReference type="Proteomes" id="UP000654075">
    <property type="component" value="Unassembled WGS sequence"/>
</dbReference>
<dbReference type="GO" id="GO:0005634">
    <property type="term" value="C:nucleus"/>
    <property type="evidence" value="ECO:0007669"/>
    <property type="project" value="TreeGrafter"/>
</dbReference>
<dbReference type="FunFam" id="3.40.50.670:FF:000001">
    <property type="entry name" value="DNA topoisomerase 2"/>
    <property type="match status" value="1"/>
</dbReference>